<organism evidence="8 9">
    <name type="scientific">Angustibacter luteus</name>
    <dbReference type="NCBI Taxonomy" id="658456"/>
    <lineage>
        <taxon>Bacteria</taxon>
        <taxon>Bacillati</taxon>
        <taxon>Actinomycetota</taxon>
        <taxon>Actinomycetes</taxon>
        <taxon>Kineosporiales</taxon>
        <taxon>Kineosporiaceae</taxon>
    </lineage>
</organism>
<evidence type="ECO:0000256" key="5">
    <source>
        <dbReference type="SAM" id="Phobius"/>
    </source>
</evidence>
<keyword evidence="8" id="KW-0547">Nucleotide-binding</keyword>
<feature type="transmembrane region" description="Helical" evidence="5">
    <location>
        <begin position="30"/>
        <end position="49"/>
    </location>
</feature>
<dbReference type="GO" id="GO:0005524">
    <property type="term" value="F:ATP binding"/>
    <property type="evidence" value="ECO:0007669"/>
    <property type="project" value="UniProtKB-KW"/>
</dbReference>
<sequence length="572" mass="60962">MRTLPYADPGTPNIDGPWRLLGWIARGQKLTLAIGVLWGCAWMCAQALIPVAVGRGINEGVVVHDGSALLLWSGAVLGLACVQALSGVLRHRAAVSNWLQASFRVAQLLGYKAADTGEALPRTVPTGEVVATVTNDAMRLGGAYDVSARFAGAIASYIVVAIILVRTSVSLGLLVLLGVPVLTAVLGLLIKPLQKRQAEQREESGKLTTLGADTVAGLRVLRGIGGEQTFVTRYRHRSQIVRETGVRVAGVQAVLDAAQILLPGIFVVLVTWLGARLVVQGEIEVGDLVMFYGLSAFLVTPLRTATEMVDRLTRAHIGARRVINVLRVSPYVLDRTPGRRVDLSDTAPLHDPTSGATLPAGRLTAVVSRRPEESAALADRLGRFSEVPGAPVLLGDERIDLIPLPEMRHQVVVSESDPRLFTGSLRAQLVGPQGASDDEVARAIDTAAAHDVLDALPDGIHSEVEERGRSFSGGQRQRLSLARALLTDAPTLVLVEPTSAVDAHTEARIASRMRAHRSGQTTVVMTASPLLLDHADHVLFLDGGAVVAEGTHRELLASTPAYRHTVIRGEDE</sequence>
<dbReference type="Proteomes" id="UP001596189">
    <property type="component" value="Unassembled WGS sequence"/>
</dbReference>
<accession>A0ABW1JGN2</accession>
<dbReference type="SUPFAM" id="SSF52540">
    <property type="entry name" value="P-loop containing nucleoside triphosphate hydrolases"/>
    <property type="match status" value="1"/>
</dbReference>
<dbReference type="EMBL" id="JBHSRD010000004">
    <property type="protein sequence ID" value="MFC6007989.1"/>
    <property type="molecule type" value="Genomic_DNA"/>
</dbReference>
<dbReference type="PROSITE" id="PS50893">
    <property type="entry name" value="ABC_TRANSPORTER_2"/>
    <property type="match status" value="1"/>
</dbReference>
<evidence type="ECO:0000313" key="8">
    <source>
        <dbReference type="EMBL" id="MFC6007989.1"/>
    </source>
</evidence>
<dbReference type="InterPro" id="IPR039421">
    <property type="entry name" value="Type_1_exporter"/>
</dbReference>
<dbReference type="InterPro" id="IPR003439">
    <property type="entry name" value="ABC_transporter-like_ATP-bd"/>
</dbReference>
<dbReference type="Gene3D" id="1.20.1560.10">
    <property type="entry name" value="ABC transporter type 1, transmembrane domain"/>
    <property type="match status" value="1"/>
</dbReference>
<protein>
    <submittedName>
        <fullName evidence="8">ABC transporter ATP-binding protein</fullName>
    </submittedName>
</protein>
<comment type="caution">
    <text evidence="8">The sequence shown here is derived from an EMBL/GenBank/DDBJ whole genome shotgun (WGS) entry which is preliminary data.</text>
</comment>
<dbReference type="Pfam" id="PF00664">
    <property type="entry name" value="ABC_membrane"/>
    <property type="match status" value="1"/>
</dbReference>
<evidence type="ECO:0000256" key="1">
    <source>
        <dbReference type="ARBA" id="ARBA00004651"/>
    </source>
</evidence>
<evidence type="ECO:0000259" key="7">
    <source>
        <dbReference type="PROSITE" id="PS50929"/>
    </source>
</evidence>
<dbReference type="PANTHER" id="PTHR43394">
    <property type="entry name" value="ATP-DEPENDENT PERMEASE MDL1, MITOCHONDRIAL"/>
    <property type="match status" value="1"/>
</dbReference>
<dbReference type="RefSeq" id="WP_345715322.1">
    <property type="nucleotide sequence ID" value="NZ_BAABFP010000002.1"/>
</dbReference>
<keyword evidence="4 5" id="KW-0472">Membrane</keyword>
<keyword evidence="8" id="KW-0067">ATP-binding</keyword>
<dbReference type="InterPro" id="IPR017871">
    <property type="entry name" value="ABC_transporter-like_CS"/>
</dbReference>
<evidence type="ECO:0000259" key="6">
    <source>
        <dbReference type="PROSITE" id="PS50893"/>
    </source>
</evidence>
<feature type="transmembrane region" description="Helical" evidence="5">
    <location>
        <begin position="260"/>
        <end position="279"/>
    </location>
</feature>
<dbReference type="PROSITE" id="PS50929">
    <property type="entry name" value="ABC_TM1F"/>
    <property type="match status" value="1"/>
</dbReference>
<reference evidence="9" key="1">
    <citation type="journal article" date="2019" name="Int. J. Syst. Evol. Microbiol.">
        <title>The Global Catalogue of Microorganisms (GCM) 10K type strain sequencing project: providing services to taxonomists for standard genome sequencing and annotation.</title>
        <authorList>
            <consortium name="The Broad Institute Genomics Platform"/>
            <consortium name="The Broad Institute Genome Sequencing Center for Infectious Disease"/>
            <person name="Wu L."/>
            <person name="Ma J."/>
        </authorList>
    </citation>
    <scope>NUCLEOTIDE SEQUENCE [LARGE SCALE GENOMIC DNA]</scope>
    <source>
        <strain evidence="9">KACC 14249</strain>
    </source>
</reference>
<name>A0ABW1JGN2_9ACTN</name>
<dbReference type="InterPro" id="IPR027417">
    <property type="entry name" value="P-loop_NTPase"/>
</dbReference>
<dbReference type="InterPro" id="IPR036640">
    <property type="entry name" value="ABC1_TM_sf"/>
</dbReference>
<dbReference type="Gene3D" id="3.40.50.300">
    <property type="entry name" value="P-loop containing nucleotide triphosphate hydrolases"/>
    <property type="match status" value="1"/>
</dbReference>
<gene>
    <name evidence="8" type="ORF">ACFQDO_12710</name>
</gene>
<feature type="transmembrane region" description="Helical" evidence="5">
    <location>
        <begin position="171"/>
        <end position="190"/>
    </location>
</feature>
<feature type="transmembrane region" description="Helical" evidence="5">
    <location>
        <begin position="146"/>
        <end position="165"/>
    </location>
</feature>
<dbReference type="InterPro" id="IPR011527">
    <property type="entry name" value="ABC1_TM_dom"/>
</dbReference>
<feature type="domain" description="ABC transporter" evidence="6">
    <location>
        <begin position="260"/>
        <end position="568"/>
    </location>
</feature>
<evidence type="ECO:0000313" key="9">
    <source>
        <dbReference type="Proteomes" id="UP001596189"/>
    </source>
</evidence>
<evidence type="ECO:0000256" key="4">
    <source>
        <dbReference type="ARBA" id="ARBA00023136"/>
    </source>
</evidence>
<keyword evidence="9" id="KW-1185">Reference proteome</keyword>
<evidence type="ECO:0000256" key="3">
    <source>
        <dbReference type="ARBA" id="ARBA00022989"/>
    </source>
</evidence>
<proteinExistence type="predicted"/>
<keyword evidence="2 5" id="KW-0812">Transmembrane</keyword>
<comment type="subcellular location">
    <subcellularLocation>
        <location evidence="1">Cell membrane</location>
        <topology evidence="1">Multi-pass membrane protein</topology>
    </subcellularLocation>
</comment>
<dbReference type="Pfam" id="PF00005">
    <property type="entry name" value="ABC_tran"/>
    <property type="match status" value="1"/>
</dbReference>
<dbReference type="SUPFAM" id="SSF90123">
    <property type="entry name" value="ABC transporter transmembrane region"/>
    <property type="match status" value="1"/>
</dbReference>
<dbReference type="PANTHER" id="PTHR43394:SF1">
    <property type="entry name" value="ATP-BINDING CASSETTE SUB-FAMILY B MEMBER 10, MITOCHONDRIAL"/>
    <property type="match status" value="1"/>
</dbReference>
<keyword evidence="3 5" id="KW-1133">Transmembrane helix</keyword>
<feature type="domain" description="ABC transmembrane type-1" evidence="7">
    <location>
        <begin position="33"/>
        <end position="314"/>
    </location>
</feature>
<dbReference type="PROSITE" id="PS00211">
    <property type="entry name" value="ABC_TRANSPORTER_1"/>
    <property type="match status" value="1"/>
</dbReference>
<evidence type="ECO:0000256" key="2">
    <source>
        <dbReference type="ARBA" id="ARBA00022692"/>
    </source>
</evidence>
<feature type="transmembrane region" description="Helical" evidence="5">
    <location>
        <begin position="69"/>
        <end position="89"/>
    </location>
</feature>